<name>A0A427YV59_9TREE</name>
<proteinExistence type="predicted"/>
<dbReference type="EMBL" id="RSCD01000001">
    <property type="protein sequence ID" value="RSH94977.1"/>
    <property type="molecule type" value="Genomic_DNA"/>
</dbReference>
<protein>
    <submittedName>
        <fullName evidence="1">Uncharacterized protein</fullName>
    </submittedName>
</protein>
<comment type="caution">
    <text evidence="1">The sequence shown here is derived from an EMBL/GenBank/DDBJ whole genome shotgun (WGS) entry which is preliminary data.</text>
</comment>
<accession>A0A427YV59</accession>
<evidence type="ECO:0000313" key="1">
    <source>
        <dbReference type="EMBL" id="RSH94977.1"/>
    </source>
</evidence>
<dbReference type="AlphaFoldDB" id="A0A427YV59"/>
<dbReference type="OrthoDB" id="10320976at2759"/>
<organism evidence="1 2">
    <name type="scientific">Saitozyma podzolica</name>
    <dbReference type="NCBI Taxonomy" id="1890683"/>
    <lineage>
        <taxon>Eukaryota</taxon>
        <taxon>Fungi</taxon>
        <taxon>Dikarya</taxon>
        <taxon>Basidiomycota</taxon>
        <taxon>Agaricomycotina</taxon>
        <taxon>Tremellomycetes</taxon>
        <taxon>Tremellales</taxon>
        <taxon>Trimorphomycetaceae</taxon>
        <taxon>Saitozyma</taxon>
    </lineage>
</organism>
<gene>
    <name evidence="1" type="ORF">EHS25_000062</name>
</gene>
<sequence length="222" mass="24748">MDYLRQGMYTLSRLREGTSVFEKVREDIAAPSSKEFGGRLSTLELLFDEDGMQLGIPFSEDPQTHYHFAAEVFGGDWADTPAIDEPDDPNLVKCFKSVQTSFTTEFAQDAFEKWRELKKSSSSSLGSSSGGGSRTLLRDEVSNDRGTVIALVASVGADEPHIRMAAYKLPEHRTLSELARVRINDLSMTQQRLEHTSNSSLSLRPFREPNVWFTKLSGDSAC</sequence>
<evidence type="ECO:0000313" key="2">
    <source>
        <dbReference type="Proteomes" id="UP000279259"/>
    </source>
</evidence>
<dbReference type="Proteomes" id="UP000279259">
    <property type="component" value="Unassembled WGS sequence"/>
</dbReference>
<keyword evidence="2" id="KW-1185">Reference proteome</keyword>
<reference evidence="1 2" key="1">
    <citation type="submission" date="2018-11" db="EMBL/GenBank/DDBJ databases">
        <title>Genome sequence of Saitozyma podzolica DSM 27192.</title>
        <authorList>
            <person name="Aliyu H."/>
            <person name="Gorte O."/>
            <person name="Ochsenreither K."/>
        </authorList>
    </citation>
    <scope>NUCLEOTIDE SEQUENCE [LARGE SCALE GENOMIC DNA]</scope>
    <source>
        <strain evidence="1 2">DSM 27192</strain>
    </source>
</reference>